<sequence>MSDGQTPNIEMQHLLNGQQSPRLTRHSFLGLSPNWWQDKTFRAAAKNVGLILTWYFFSTCLSIWLTQLLGKRHGIFGRGPFPAPLLMTSLQFAAQNLMARLVMRCGLIRKAQDKEALSWRQYAKEVVPNGVSTGLDIAISNFSLSLITLSFYTMCKSTTPVFLLIFAFIWGIERPSWNLAVVVAIICSGLIMLVAGETQFNLIGFMLVMTASMLSGLRWTITQVLLQGTDSHGRSGGPLEVLLQLTPVMSLTAGICSLATEQLWYTLPKSAYFASPSHMLVTSLVILFGGAIAFLMVWTEFTVIAETSALTFMVAGTFKEIVTVMAAVLFLGEDFTWINAMGLMVLVSGVIVFNYFRYQKSLQTDLVTKKSHSLDVIEEGRLQARDRHEQTPGSPSPSKALGLSNAILRELIAKMKWQQQSALVFVVVSTYMPGFQQTALAVDPVRSGQPRLFGPAFVHLNMGPAKYPASSQHSSFQDPASGRSGSDSFRKCPATETFVDALEHQTTLPPSPRDIPVHQNFPTAMAVVHTVVMPIQLQDNTQVRRLEDVELKGAAYQAFFC</sequence>
<organism evidence="8 9">
    <name type="scientific">Apatococcus lobatus</name>
    <dbReference type="NCBI Taxonomy" id="904363"/>
    <lineage>
        <taxon>Eukaryota</taxon>
        <taxon>Viridiplantae</taxon>
        <taxon>Chlorophyta</taxon>
        <taxon>core chlorophytes</taxon>
        <taxon>Trebouxiophyceae</taxon>
        <taxon>Chlorellales</taxon>
        <taxon>Chlorellaceae</taxon>
        <taxon>Apatococcus</taxon>
    </lineage>
</organism>
<dbReference type="InterPro" id="IPR004853">
    <property type="entry name" value="Sugar_P_trans_dom"/>
</dbReference>
<evidence type="ECO:0000256" key="1">
    <source>
        <dbReference type="ARBA" id="ARBA00004141"/>
    </source>
</evidence>
<gene>
    <name evidence="8" type="ORF">WJX74_007051</name>
</gene>
<dbReference type="InterPro" id="IPR050186">
    <property type="entry name" value="TPT_transporter"/>
</dbReference>
<feature type="transmembrane region" description="Helical" evidence="6">
    <location>
        <begin position="241"/>
        <end position="260"/>
    </location>
</feature>
<evidence type="ECO:0000256" key="5">
    <source>
        <dbReference type="SAM" id="MobiDB-lite"/>
    </source>
</evidence>
<feature type="compositionally biased region" description="Polar residues" evidence="5">
    <location>
        <begin position="469"/>
        <end position="487"/>
    </location>
</feature>
<accession>A0AAW1RBK5</accession>
<keyword evidence="2 6" id="KW-0812">Transmembrane</keyword>
<dbReference type="EMBL" id="JALJOS010000014">
    <property type="protein sequence ID" value="KAK9831198.1"/>
    <property type="molecule type" value="Genomic_DNA"/>
</dbReference>
<evidence type="ECO:0000256" key="3">
    <source>
        <dbReference type="ARBA" id="ARBA00022989"/>
    </source>
</evidence>
<keyword evidence="9" id="KW-1185">Reference proteome</keyword>
<comment type="caution">
    <text evidence="8">The sequence shown here is derived from an EMBL/GenBank/DDBJ whole genome shotgun (WGS) entry which is preliminary data.</text>
</comment>
<dbReference type="AlphaFoldDB" id="A0AAW1RBK5"/>
<feature type="domain" description="Sugar phosphate transporter" evidence="7">
    <location>
        <begin position="50"/>
        <end position="354"/>
    </location>
</feature>
<dbReference type="PANTHER" id="PTHR11132">
    <property type="entry name" value="SOLUTE CARRIER FAMILY 35"/>
    <property type="match status" value="1"/>
</dbReference>
<feature type="transmembrane region" description="Helical" evidence="6">
    <location>
        <begin position="202"/>
        <end position="221"/>
    </location>
</feature>
<feature type="region of interest" description="Disordered" evidence="5">
    <location>
        <begin position="381"/>
        <end position="401"/>
    </location>
</feature>
<feature type="compositionally biased region" description="Basic and acidic residues" evidence="5">
    <location>
        <begin position="381"/>
        <end position="390"/>
    </location>
</feature>
<feature type="transmembrane region" description="Helical" evidence="6">
    <location>
        <begin position="337"/>
        <end position="356"/>
    </location>
</feature>
<evidence type="ECO:0000313" key="8">
    <source>
        <dbReference type="EMBL" id="KAK9831198.1"/>
    </source>
</evidence>
<dbReference type="GO" id="GO:0016020">
    <property type="term" value="C:membrane"/>
    <property type="evidence" value="ECO:0007669"/>
    <property type="project" value="UniProtKB-SubCell"/>
</dbReference>
<proteinExistence type="predicted"/>
<keyword evidence="3 6" id="KW-1133">Transmembrane helix</keyword>
<evidence type="ECO:0000256" key="6">
    <source>
        <dbReference type="SAM" id="Phobius"/>
    </source>
</evidence>
<feature type="region of interest" description="Disordered" evidence="5">
    <location>
        <begin position="468"/>
        <end position="489"/>
    </location>
</feature>
<evidence type="ECO:0000313" key="9">
    <source>
        <dbReference type="Proteomes" id="UP001438707"/>
    </source>
</evidence>
<evidence type="ECO:0000256" key="2">
    <source>
        <dbReference type="ARBA" id="ARBA00022692"/>
    </source>
</evidence>
<comment type="subcellular location">
    <subcellularLocation>
        <location evidence="1">Membrane</location>
        <topology evidence="1">Multi-pass membrane protein</topology>
    </subcellularLocation>
</comment>
<dbReference type="Proteomes" id="UP001438707">
    <property type="component" value="Unassembled WGS sequence"/>
</dbReference>
<evidence type="ECO:0000256" key="4">
    <source>
        <dbReference type="ARBA" id="ARBA00023136"/>
    </source>
</evidence>
<feature type="transmembrane region" description="Helical" evidence="6">
    <location>
        <begin position="149"/>
        <end position="170"/>
    </location>
</feature>
<dbReference type="Pfam" id="PF03151">
    <property type="entry name" value="TPT"/>
    <property type="match status" value="1"/>
</dbReference>
<name>A0AAW1RBK5_9CHLO</name>
<protein>
    <recommendedName>
        <fullName evidence="7">Sugar phosphate transporter domain-containing protein</fullName>
    </recommendedName>
</protein>
<feature type="transmembrane region" description="Helical" evidence="6">
    <location>
        <begin position="310"/>
        <end position="331"/>
    </location>
</feature>
<evidence type="ECO:0000259" key="7">
    <source>
        <dbReference type="Pfam" id="PF03151"/>
    </source>
</evidence>
<feature type="transmembrane region" description="Helical" evidence="6">
    <location>
        <begin position="280"/>
        <end position="298"/>
    </location>
</feature>
<reference evidence="8 9" key="1">
    <citation type="journal article" date="2024" name="Nat. Commun.">
        <title>Phylogenomics reveals the evolutionary origins of lichenization in chlorophyte algae.</title>
        <authorList>
            <person name="Puginier C."/>
            <person name="Libourel C."/>
            <person name="Otte J."/>
            <person name="Skaloud P."/>
            <person name="Haon M."/>
            <person name="Grisel S."/>
            <person name="Petersen M."/>
            <person name="Berrin J.G."/>
            <person name="Delaux P.M."/>
            <person name="Dal Grande F."/>
            <person name="Keller J."/>
        </authorList>
    </citation>
    <scope>NUCLEOTIDE SEQUENCE [LARGE SCALE GENOMIC DNA]</scope>
    <source>
        <strain evidence="8 9">SAG 2145</strain>
    </source>
</reference>
<feature type="transmembrane region" description="Helical" evidence="6">
    <location>
        <begin position="177"/>
        <end position="196"/>
    </location>
</feature>
<feature type="transmembrane region" description="Helical" evidence="6">
    <location>
        <begin position="48"/>
        <end position="66"/>
    </location>
</feature>
<keyword evidence="4 6" id="KW-0472">Membrane</keyword>